<evidence type="ECO:0000313" key="3">
    <source>
        <dbReference type="Proteomes" id="UP000299102"/>
    </source>
</evidence>
<dbReference type="EMBL" id="BGZK01000012">
    <property type="protein sequence ID" value="GBP03928.1"/>
    <property type="molecule type" value="Genomic_DNA"/>
</dbReference>
<gene>
    <name evidence="2" type="ORF">EVAR_74728_1</name>
</gene>
<accession>A0A4C1SRS1</accession>
<proteinExistence type="predicted"/>
<comment type="caution">
    <text evidence="2">The sequence shown here is derived from an EMBL/GenBank/DDBJ whole genome shotgun (WGS) entry which is preliminary data.</text>
</comment>
<protein>
    <submittedName>
        <fullName evidence="2">Uncharacterized protein</fullName>
    </submittedName>
</protein>
<sequence length="100" mass="11129">MRDREQPSTGGGAVRRRSVEPPETAPVRRADRRKELVFVLHTDRWTDIGANSISRAIEALASKTDVSDFYQATAGTYPITIGADLTELLTFKCATHDRCH</sequence>
<name>A0A4C1SRS1_EUMVA</name>
<dbReference type="Proteomes" id="UP000299102">
    <property type="component" value="Unassembled WGS sequence"/>
</dbReference>
<evidence type="ECO:0000256" key="1">
    <source>
        <dbReference type="SAM" id="MobiDB-lite"/>
    </source>
</evidence>
<reference evidence="2 3" key="1">
    <citation type="journal article" date="2019" name="Commun. Biol.">
        <title>The bagworm genome reveals a unique fibroin gene that provides high tensile strength.</title>
        <authorList>
            <person name="Kono N."/>
            <person name="Nakamura H."/>
            <person name="Ohtoshi R."/>
            <person name="Tomita M."/>
            <person name="Numata K."/>
            <person name="Arakawa K."/>
        </authorList>
    </citation>
    <scope>NUCLEOTIDE SEQUENCE [LARGE SCALE GENOMIC DNA]</scope>
</reference>
<feature type="region of interest" description="Disordered" evidence="1">
    <location>
        <begin position="1"/>
        <end position="28"/>
    </location>
</feature>
<dbReference type="AlphaFoldDB" id="A0A4C1SRS1"/>
<evidence type="ECO:0000313" key="2">
    <source>
        <dbReference type="EMBL" id="GBP03928.1"/>
    </source>
</evidence>
<keyword evidence="3" id="KW-1185">Reference proteome</keyword>
<organism evidence="2 3">
    <name type="scientific">Eumeta variegata</name>
    <name type="common">Bagworm moth</name>
    <name type="synonym">Eumeta japonica</name>
    <dbReference type="NCBI Taxonomy" id="151549"/>
    <lineage>
        <taxon>Eukaryota</taxon>
        <taxon>Metazoa</taxon>
        <taxon>Ecdysozoa</taxon>
        <taxon>Arthropoda</taxon>
        <taxon>Hexapoda</taxon>
        <taxon>Insecta</taxon>
        <taxon>Pterygota</taxon>
        <taxon>Neoptera</taxon>
        <taxon>Endopterygota</taxon>
        <taxon>Lepidoptera</taxon>
        <taxon>Glossata</taxon>
        <taxon>Ditrysia</taxon>
        <taxon>Tineoidea</taxon>
        <taxon>Psychidae</taxon>
        <taxon>Oiketicinae</taxon>
        <taxon>Eumeta</taxon>
    </lineage>
</organism>